<dbReference type="PANTHER" id="PTHR45527">
    <property type="entry name" value="NONRIBOSOMAL PEPTIDE SYNTHETASE"/>
    <property type="match status" value="1"/>
</dbReference>
<dbReference type="InterPro" id="IPR045851">
    <property type="entry name" value="AMP-bd_C_sf"/>
</dbReference>
<dbReference type="InterPro" id="IPR036736">
    <property type="entry name" value="ACP-like_sf"/>
</dbReference>
<dbReference type="SUPFAM" id="SSF56801">
    <property type="entry name" value="Acetyl-CoA synthetase-like"/>
    <property type="match status" value="1"/>
</dbReference>
<dbReference type="RefSeq" id="WP_254746403.1">
    <property type="nucleotide sequence ID" value="NZ_JANCLU010000033.1"/>
</dbReference>
<dbReference type="Pfam" id="PF13193">
    <property type="entry name" value="AMP-binding_C"/>
    <property type="match status" value="1"/>
</dbReference>
<dbReference type="SUPFAM" id="SSF47336">
    <property type="entry name" value="ACP-like"/>
    <property type="match status" value="1"/>
</dbReference>
<feature type="domain" description="Carrier" evidence="2">
    <location>
        <begin position="522"/>
        <end position="598"/>
    </location>
</feature>
<dbReference type="Pfam" id="PF00550">
    <property type="entry name" value="PP-binding"/>
    <property type="match status" value="1"/>
</dbReference>
<dbReference type="InterPro" id="IPR009081">
    <property type="entry name" value="PP-bd_ACP"/>
</dbReference>
<feature type="region of interest" description="Disordered" evidence="1">
    <location>
        <begin position="319"/>
        <end position="355"/>
    </location>
</feature>
<protein>
    <submittedName>
        <fullName evidence="3">AMP-binding protein</fullName>
    </submittedName>
</protein>
<dbReference type="PANTHER" id="PTHR45527:SF1">
    <property type="entry name" value="FATTY ACID SYNTHASE"/>
    <property type="match status" value="1"/>
</dbReference>
<reference evidence="3 4" key="1">
    <citation type="submission" date="2022-07" db="EMBL/GenBank/DDBJ databases">
        <authorList>
            <person name="Li W.-J."/>
            <person name="Deng Q.-Q."/>
        </authorList>
    </citation>
    <scope>NUCLEOTIDE SEQUENCE [LARGE SCALE GENOMIC DNA]</scope>
    <source>
        <strain evidence="3 4">SYSU M60028</strain>
    </source>
</reference>
<dbReference type="Pfam" id="PF00668">
    <property type="entry name" value="Condensation"/>
    <property type="match status" value="1"/>
</dbReference>
<dbReference type="Pfam" id="PF00501">
    <property type="entry name" value="AMP-binding"/>
    <property type="match status" value="1"/>
</dbReference>
<gene>
    <name evidence="3" type="ORF">NK718_21015</name>
</gene>
<dbReference type="InterPro" id="IPR042099">
    <property type="entry name" value="ANL_N_sf"/>
</dbReference>
<proteinExistence type="predicted"/>
<evidence type="ECO:0000259" key="2">
    <source>
        <dbReference type="PROSITE" id="PS50075"/>
    </source>
</evidence>
<dbReference type="InterPro" id="IPR001242">
    <property type="entry name" value="Condensation_dom"/>
</dbReference>
<keyword evidence="4" id="KW-1185">Reference proteome</keyword>
<comment type="caution">
    <text evidence="3">The sequence shown here is derived from an EMBL/GenBank/DDBJ whole genome shotgun (WGS) entry which is preliminary data.</text>
</comment>
<dbReference type="InterPro" id="IPR020845">
    <property type="entry name" value="AMP-binding_CS"/>
</dbReference>
<dbReference type="PROSITE" id="PS00455">
    <property type="entry name" value="AMP_BINDING"/>
    <property type="match status" value="1"/>
</dbReference>
<dbReference type="SUPFAM" id="SSF52777">
    <property type="entry name" value="CoA-dependent acyltransferases"/>
    <property type="match status" value="2"/>
</dbReference>
<dbReference type="Gene3D" id="3.30.300.30">
    <property type="match status" value="1"/>
</dbReference>
<dbReference type="Gene3D" id="3.30.559.10">
    <property type="entry name" value="Chloramphenicol acetyltransferase-like domain"/>
    <property type="match status" value="1"/>
</dbReference>
<dbReference type="EMBL" id="JANCLU010000033">
    <property type="protein sequence ID" value="MCP8941013.1"/>
    <property type="molecule type" value="Genomic_DNA"/>
</dbReference>
<dbReference type="Gene3D" id="3.40.50.12780">
    <property type="entry name" value="N-terminal domain of ligase-like"/>
    <property type="match status" value="1"/>
</dbReference>
<feature type="compositionally biased region" description="Low complexity" evidence="1">
    <location>
        <begin position="599"/>
        <end position="614"/>
    </location>
</feature>
<name>A0ABT1LL92_9HYPH</name>
<dbReference type="Gene3D" id="1.10.1200.10">
    <property type="entry name" value="ACP-like"/>
    <property type="match status" value="1"/>
</dbReference>
<dbReference type="Proteomes" id="UP001205890">
    <property type="component" value="Unassembled WGS sequence"/>
</dbReference>
<evidence type="ECO:0000313" key="3">
    <source>
        <dbReference type="EMBL" id="MCP8941013.1"/>
    </source>
</evidence>
<dbReference type="PROSITE" id="PS50075">
    <property type="entry name" value="CARRIER"/>
    <property type="match status" value="1"/>
</dbReference>
<evidence type="ECO:0000313" key="4">
    <source>
        <dbReference type="Proteomes" id="UP001205890"/>
    </source>
</evidence>
<dbReference type="InterPro" id="IPR025110">
    <property type="entry name" value="AMP-bd_C"/>
</dbReference>
<feature type="region of interest" description="Disordered" evidence="1">
    <location>
        <begin position="599"/>
        <end position="622"/>
    </location>
</feature>
<dbReference type="InterPro" id="IPR023213">
    <property type="entry name" value="CAT-like_dom_sf"/>
</dbReference>
<dbReference type="Gene3D" id="3.30.559.30">
    <property type="entry name" value="Nonribosomal peptide synthetase, condensation domain"/>
    <property type="match status" value="1"/>
</dbReference>
<dbReference type="InterPro" id="IPR000873">
    <property type="entry name" value="AMP-dep_synth/lig_dom"/>
</dbReference>
<organism evidence="3 4">
    <name type="scientific">Alsobacter ponti</name>
    <dbReference type="NCBI Taxonomy" id="2962936"/>
    <lineage>
        <taxon>Bacteria</taxon>
        <taxon>Pseudomonadati</taxon>
        <taxon>Pseudomonadota</taxon>
        <taxon>Alphaproteobacteria</taxon>
        <taxon>Hyphomicrobiales</taxon>
        <taxon>Alsobacteraceae</taxon>
        <taxon>Alsobacter</taxon>
    </lineage>
</organism>
<sequence length="1041" mass="110011">MAESADALVHDLLRRHARATPDAASLVAADGRTLPFARLAARLDEIGSELARLGFGRGDRLALMLPDGPEFALVFLAIAGQATAAPLNPAQAPETLAGYVADTGAKAILASAPCWAAARDVAGRLGLSLIELAPETGEVASFALRGEPVGPPREVAAPSPEDVAYLLPTAGTTGRPKVVPVRHSMVMASCRVMRDWLELSPDDRCLDVMPLFHSHGILNGVIWPLSAGGSTVCPPKFDPRLFFDWFAATRPSWYTAVPAIHQAVVSHAAAHADKLAGGRLRFVRSSSAALSAALLAELDALFGVPVIETYGLTETGPLVTSPLAPGRQKPGKAGRPSGPEVRVTDQAGAPLPAGRSGEIVARGPTIMAGYERNDAANADAFRDGWFRTGDLGWFDEDGYLTVSGRLKEQINRGGEKIAPLDVDNALLSHPAVREAACFAVPHPTLGEDIAAAAVLRPGMEAAPEALRAHVLARLDAHRTPRLIRIVDALPRSAAGKIERGKIAAMLGLDKPAGEPNPATRHFGRTPLEAALLGLWQAALRRIDIGPDDDFFLLGGDSLSAVSLVAAVNEALGVDLTPEAPFENAGTLAAMLATVEAARRAPASGRGAEPAATPDEPAPATPTQRAMWVVATTFRGEPVFNVSSVARARGPLDLAALERAAAALSRRHDALRTVLRRQGGGLVNVVTDAVLQPEPPEDTPPGEAEERAARAAQRAFDLSDGPPARLSVLRLGPIEHELVLTLHHTIADGWSKDVLLRDLARLYAAEATGRPHDLPPPPSFSAFARRQAALIENGSLVEQARAVAAQIGPWVPTEIATRETRPDEATWPGFRLRRDIGADIVAGLRETARGRRGTLFMGLLAAFGAMLTRQLDTDALALALPGANRAFPGANDAVGCYSNAIPLRLALPRDAGFADALDVTREATVAAFARQHVPFDLVLAETPRRKGFGLGHTTPILFQLQNYRPFGSVEAGGVLIEPRPFDSGIAQADLSVEIGQRDDTLVCEFSVRRSALDRAAAANMIDRYAALLSRFARDPGARAGDA</sequence>
<evidence type="ECO:0000256" key="1">
    <source>
        <dbReference type="SAM" id="MobiDB-lite"/>
    </source>
</evidence>
<accession>A0ABT1LL92</accession>